<feature type="compositionally biased region" description="Polar residues" evidence="1">
    <location>
        <begin position="877"/>
        <end position="886"/>
    </location>
</feature>
<evidence type="ECO:0000256" key="2">
    <source>
        <dbReference type="SAM" id="Phobius"/>
    </source>
</evidence>
<organism evidence="4 5">
    <name type="scientific">Aspergillus taichungensis</name>
    <dbReference type="NCBI Taxonomy" id="482145"/>
    <lineage>
        <taxon>Eukaryota</taxon>
        <taxon>Fungi</taxon>
        <taxon>Dikarya</taxon>
        <taxon>Ascomycota</taxon>
        <taxon>Pezizomycotina</taxon>
        <taxon>Eurotiomycetes</taxon>
        <taxon>Eurotiomycetidae</taxon>
        <taxon>Eurotiales</taxon>
        <taxon>Aspergillaceae</taxon>
        <taxon>Aspergillus</taxon>
        <taxon>Aspergillus subgen. Circumdati</taxon>
    </lineage>
</organism>
<feature type="region of interest" description="Disordered" evidence="1">
    <location>
        <begin position="107"/>
        <end position="143"/>
    </location>
</feature>
<dbReference type="Proteomes" id="UP000235023">
    <property type="component" value="Unassembled WGS sequence"/>
</dbReference>
<dbReference type="EMBL" id="KZ559519">
    <property type="protein sequence ID" value="PLN83379.1"/>
    <property type="molecule type" value="Genomic_DNA"/>
</dbReference>
<sequence>MPVNEIDLIPISIPNIPLVVFLFFTPLLYPDLSIFIFSSSLLLYKPLPAKVDFFSVVIFVVVHSSHPTADVLLPYIRGKLLWISSKWILTDTPSEWQLVGYGRKSLKHHASKATKPTPAKPTSPIQPVQPQPTNSTQPVQRPGPVIKDQLSAVKTQPVVPKGAQKPQKVQAPDSQTLKCPAPHIATQPRAGYQSARGRGGFNAKRGQGTPARQSSRLFSDSPAKSKWRAGIQPTGEDIVRLNSTQLKLTLRILLSIFEVIHPMGNSHEADLVHSTRRFFAAARSSVMSSDSSSKQCRYEVFDMISRKTGAYVKPPHFSDRLIHIWGEPLQAAAAQDLLQLVLNKCKSISSTLKKKSEWARIHGHSETKDAMFELQERHEAILQQLRRPPESLAMYPEQLLFLWPRDGPSLRDSLGPQLEALDTIRAKFACHLFIPNGLADFICVVGCDHDTIKEIVRRLRTKWTEIIASSSVKAKVYVVEPPPSGTVSRIITEKPKNAPFVELALVRDMIEGPALQQWPVRAALIRSKNDARLLSAIERSLQGVAFVRGHLRMRVNLGSFVLYEYRRPLSGKSYDFEEFREMLLHEQTKGRLIPGLKTKQDDLLQRCYEATGLLEPYERTSSSLKDYELMYSVNFEFQGSNAAMLRLEAEFAKSAGAHDYEVTQRRWLRPRGSGSVTESRPPLQIAVVDLESSDWQIEIKSLEFYEASAINSKLRAFSHSVRFERNSNTGDICAAPRRKVIFPDSDPVSRFVEKTAIRYRLRGTNYIFEIARYDEYSRPRGAALFGTASVSWGASVFDPNWDNLLGEHANLPVGHSARYSPDLHTFFPSRRPNSAPCYPGFWEFIGLVRLVAELLGPVRALTEHTMHPAPASKDASTKQGPISSNDAVAGAHDRGGMLDADLGTLF</sequence>
<feature type="compositionally biased region" description="Polar residues" evidence="1">
    <location>
        <begin position="125"/>
        <end position="139"/>
    </location>
</feature>
<dbReference type="Pfam" id="PF25482">
    <property type="entry name" value="DUF7905"/>
    <property type="match status" value="1"/>
</dbReference>
<evidence type="ECO:0000256" key="1">
    <source>
        <dbReference type="SAM" id="MobiDB-lite"/>
    </source>
</evidence>
<feature type="domain" description="DUF7905" evidence="3">
    <location>
        <begin position="517"/>
        <end position="831"/>
    </location>
</feature>
<feature type="compositionally biased region" description="Low complexity" evidence="1">
    <location>
        <begin position="113"/>
        <end position="123"/>
    </location>
</feature>
<dbReference type="InterPro" id="IPR057227">
    <property type="entry name" value="DUF7905"/>
</dbReference>
<dbReference type="AlphaFoldDB" id="A0A2J5I0Q6"/>
<accession>A0A2J5I0Q6</accession>
<feature type="region of interest" description="Disordered" evidence="1">
    <location>
        <begin position="155"/>
        <end position="228"/>
    </location>
</feature>
<feature type="region of interest" description="Disordered" evidence="1">
    <location>
        <begin position="866"/>
        <end position="893"/>
    </location>
</feature>
<evidence type="ECO:0000313" key="4">
    <source>
        <dbReference type="EMBL" id="PLN83379.1"/>
    </source>
</evidence>
<proteinExistence type="predicted"/>
<gene>
    <name evidence="4" type="ORF">BDW42DRAFT_200086</name>
</gene>
<reference evidence="5" key="1">
    <citation type="submission" date="2017-12" db="EMBL/GenBank/DDBJ databases">
        <authorList>
            <consortium name="DOE Joint Genome Institute"/>
            <person name="Mondo S.J."/>
            <person name="Kjaerbolling I."/>
            <person name="Vesth T.C."/>
            <person name="Frisvad J.C."/>
            <person name="Nybo J.L."/>
            <person name="Theobald S."/>
            <person name="Kuo A."/>
            <person name="Bowyer P."/>
            <person name="Matsuda Y."/>
            <person name="Lyhne E.K."/>
            <person name="Kogle M.E."/>
            <person name="Clum A."/>
            <person name="Lipzen A."/>
            <person name="Salamov A."/>
            <person name="Ngan C.Y."/>
            <person name="Daum C."/>
            <person name="Chiniquy J."/>
            <person name="Barry K."/>
            <person name="LaButti K."/>
            <person name="Haridas S."/>
            <person name="Simmons B.A."/>
            <person name="Magnuson J.K."/>
            <person name="Mortensen U.H."/>
            <person name="Larsen T.O."/>
            <person name="Grigoriev I.V."/>
            <person name="Baker S.E."/>
            <person name="Andersen M.R."/>
            <person name="Nordberg H.P."/>
            <person name="Cantor M.N."/>
            <person name="Hua S.X."/>
        </authorList>
    </citation>
    <scope>NUCLEOTIDE SEQUENCE [LARGE SCALE GENOMIC DNA]</scope>
    <source>
        <strain evidence="5">IBT 19404</strain>
    </source>
</reference>
<name>A0A2J5I0Q6_9EURO</name>
<keyword evidence="5" id="KW-1185">Reference proteome</keyword>
<keyword evidence="2" id="KW-0812">Transmembrane</keyword>
<protein>
    <recommendedName>
        <fullName evidence="3">DUF7905 domain-containing protein</fullName>
    </recommendedName>
</protein>
<evidence type="ECO:0000259" key="3">
    <source>
        <dbReference type="Pfam" id="PF25482"/>
    </source>
</evidence>
<evidence type="ECO:0000313" key="5">
    <source>
        <dbReference type="Proteomes" id="UP000235023"/>
    </source>
</evidence>
<keyword evidence="2" id="KW-1133">Transmembrane helix</keyword>
<feature type="transmembrane region" description="Helical" evidence="2">
    <location>
        <begin position="20"/>
        <end position="44"/>
    </location>
</feature>
<keyword evidence="2" id="KW-0472">Membrane</keyword>
<dbReference type="OrthoDB" id="4739136at2759"/>